<dbReference type="AlphaFoldDB" id="A0A5J4KLR0"/>
<dbReference type="Proteomes" id="UP000326912">
    <property type="component" value="Unassembled WGS sequence"/>
</dbReference>
<sequence>MHINDYPFLFAQFKADIHHHKFKPSGCGGFDVTDFSVLDVALHAIEQEAQKYLAQPHKLLLLEFARNDYIQALKQFQPAFLRNSYFIFFEANLDICVNRVYERAYHPTNRDDHFISEEMIRSYYQEENDELLIYQLLAQYGISKKRICIIQNTGTRKKFYEHLRYFVSGFLSKKSDEPTHTQEPQSDCKEYSMVYSTPSAAHQAYEWQSQPNDSDASQI</sequence>
<reference evidence="1 2" key="1">
    <citation type="submission" date="2019-10" db="EMBL/GenBank/DDBJ databases">
        <title>Dictyobacter vulcani sp. nov., within the class Ktedonobacteria, isolated from soil of volcanic Mt. Zao.</title>
        <authorList>
            <person name="Zheng Y."/>
            <person name="Wang C.M."/>
            <person name="Sakai Y."/>
            <person name="Abe K."/>
            <person name="Yokota A."/>
            <person name="Yabe S."/>
        </authorList>
    </citation>
    <scope>NUCLEOTIDE SEQUENCE [LARGE SCALE GENOMIC DNA]</scope>
    <source>
        <strain evidence="1 2">W12</strain>
    </source>
</reference>
<accession>A0A5J4KLR0</accession>
<dbReference type="EMBL" id="BKZW01000001">
    <property type="protein sequence ID" value="GER87310.1"/>
    <property type="molecule type" value="Genomic_DNA"/>
</dbReference>
<comment type="caution">
    <text evidence="1">The sequence shown here is derived from an EMBL/GenBank/DDBJ whole genome shotgun (WGS) entry which is preliminary data.</text>
</comment>
<name>A0A5J4KLR0_9CHLR</name>
<keyword evidence="2" id="KW-1185">Reference proteome</keyword>
<evidence type="ECO:0000313" key="2">
    <source>
        <dbReference type="Proteomes" id="UP000326912"/>
    </source>
</evidence>
<organism evidence="1 2">
    <name type="scientific">Dictyobacter vulcani</name>
    <dbReference type="NCBI Taxonomy" id="2607529"/>
    <lineage>
        <taxon>Bacteria</taxon>
        <taxon>Bacillati</taxon>
        <taxon>Chloroflexota</taxon>
        <taxon>Ktedonobacteria</taxon>
        <taxon>Ktedonobacterales</taxon>
        <taxon>Dictyobacteraceae</taxon>
        <taxon>Dictyobacter</taxon>
    </lineage>
</organism>
<evidence type="ECO:0000313" key="1">
    <source>
        <dbReference type="EMBL" id="GER87310.1"/>
    </source>
</evidence>
<gene>
    <name evidence="1" type="ORF">KDW_14720</name>
</gene>
<proteinExistence type="predicted"/>
<protein>
    <submittedName>
        <fullName evidence="1">Uncharacterized protein</fullName>
    </submittedName>
</protein>
<dbReference type="InterPro" id="IPR027417">
    <property type="entry name" value="P-loop_NTPase"/>
</dbReference>
<dbReference type="Gene3D" id="3.40.50.300">
    <property type="entry name" value="P-loop containing nucleotide triphosphate hydrolases"/>
    <property type="match status" value="1"/>
</dbReference>
<dbReference type="SUPFAM" id="SSF52540">
    <property type="entry name" value="P-loop containing nucleoside triphosphate hydrolases"/>
    <property type="match status" value="1"/>
</dbReference>